<dbReference type="InterPro" id="IPR045536">
    <property type="entry name" value="DUF6431"/>
</dbReference>
<evidence type="ECO:0000313" key="3">
    <source>
        <dbReference type="Proteomes" id="UP000481360"/>
    </source>
</evidence>
<name>A0A7C9VKU0_9PSEU</name>
<dbReference type="Pfam" id="PF20020">
    <property type="entry name" value="DUF6431"/>
    <property type="match status" value="1"/>
</dbReference>
<dbReference type="Proteomes" id="UP000481360">
    <property type="component" value="Unassembled WGS sequence"/>
</dbReference>
<evidence type="ECO:0000313" key="2">
    <source>
        <dbReference type="EMBL" id="NGY58013.1"/>
    </source>
</evidence>
<dbReference type="RefSeq" id="WP_166043791.1">
    <property type="nucleotide sequence ID" value="NZ_JAAMPJ010000001.1"/>
</dbReference>
<dbReference type="EMBL" id="JAAMPJ010000001">
    <property type="protein sequence ID" value="NGY58013.1"/>
    <property type="molecule type" value="Genomic_DNA"/>
</dbReference>
<protein>
    <recommendedName>
        <fullName evidence="1">DUF6431 domain-containing protein</fullName>
    </recommendedName>
</protein>
<feature type="domain" description="DUF6431" evidence="1">
    <location>
        <begin position="22"/>
        <end position="89"/>
    </location>
</feature>
<gene>
    <name evidence="2" type="ORF">G7043_03595</name>
</gene>
<evidence type="ECO:0000259" key="1">
    <source>
        <dbReference type="Pfam" id="PF20020"/>
    </source>
</evidence>
<proteinExistence type="predicted"/>
<reference evidence="2 3" key="1">
    <citation type="submission" date="2020-03" db="EMBL/GenBank/DDBJ databases">
        <title>Isolation and identification of active actinomycetes.</title>
        <authorList>
            <person name="Sun X."/>
        </authorList>
    </citation>
    <scope>NUCLEOTIDE SEQUENCE [LARGE SCALE GENOMIC DNA]</scope>
    <source>
        <strain evidence="2 3">NEAU-D13</strain>
    </source>
</reference>
<dbReference type="AlphaFoldDB" id="A0A7C9VKU0"/>
<organism evidence="2 3">
    <name type="scientific">Lentzea alba</name>
    <dbReference type="NCBI Taxonomy" id="2714351"/>
    <lineage>
        <taxon>Bacteria</taxon>
        <taxon>Bacillati</taxon>
        <taxon>Actinomycetota</taxon>
        <taxon>Actinomycetes</taxon>
        <taxon>Pseudonocardiales</taxon>
        <taxon>Pseudonocardiaceae</taxon>
        <taxon>Lentzea</taxon>
    </lineage>
</organism>
<accession>A0A7C9VKU0</accession>
<sequence>MQVVSGTNSALEESLRAGRLSCPACRGALRPWGTARERVVRLRGVADRKVRPRRARCAGCRRTHVLLPDWMLPRRAYAAPVVREAVTAHVGGKGYRRVALSLGLPETTVRDWLRAFRRNTSPPHVTAWLSSGLRN</sequence>
<comment type="caution">
    <text evidence="2">The sequence shown here is derived from an EMBL/GenBank/DDBJ whole genome shotgun (WGS) entry which is preliminary data.</text>
</comment>
<keyword evidence="3" id="KW-1185">Reference proteome</keyword>